<name>A0A6A3MLP8_9STRA</name>
<dbReference type="Proteomes" id="UP000429607">
    <property type="component" value="Unassembled WGS sequence"/>
</dbReference>
<feature type="chain" id="PRO_5036165255" description="RxLR effector protein" evidence="1">
    <location>
        <begin position="23"/>
        <end position="110"/>
    </location>
</feature>
<dbReference type="EMBL" id="QXFV01000706">
    <property type="protein sequence ID" value="KAE9029654.1"/>
    <property type="molecule type" value="Genomic_DNA"/>
</dbReference>
<accession>A0A6A3MLP8</accession>
<comment type="caution">
    <text evidence="3">The sequence shown here is derived from an EMBL/GenBank/DDBJ whole genome shotgun (WGS) entry which is preliminary data.</text>
</comment>
<evidence type="ECO:0008006" key="8">
    <source>
        <dbReference type="Google" id="ProtNLM"/>
    </source>
</evidence>
<keyword evidence="1" id="KW-0732">Signal</keyword>
<protein>
    <recommendedName>
        <fullName evidence="8">RxLR effector protein</fullName>
    </recommendedName>
</protein>
<evidence type="ECO:0000313" key="7">
    <source>
        <dbReference type="Proteomes" id="UP000435112"/>
    </source>
</evidence>
<dbReference type="OrthoDB" id="128573at2759"/>
<dbReference type="Proteomes" id="UP000434957">
    <property type="component" value="Unassembled WGS sequence"/>
</dbReference>
<dbReference type="EMBL" id="QXFT01000729">
    <property type="protein sequence ID" value="KAE9337009.1"/>
    <property type="molecule type" value="Genomic_DNA"/>
</dbReference>
<organism evidence="3 5">
    <name type="scientific">Phytophthora rubi</name>
    <dbReference type="NCBI Taxonomy" id="129364"/>
    <lineage>
        <taxon>Eukaryota</taxon>
        <taxon>Sar</taxon>
        <taxon>Stramenopiles</taxon>
        <taxon>Oomycota</taxon>
        <taxon>Peronosporomycetes</taxon>
        <taxon>Peronosporales</taxon>
        <taxon>Peronosporaceae</taxon>
        <taxon>Phytophthora</taxon>
    </lineage>
</organism>
<dbReference type="Proteomes" id="UP000435112">
    <property type="component" value="Unassembled WGS sequence"/>
</dbReference>
<gene>
    <name evidence="3" type="ORF">PR001_g11461</name>
    <name evidence="2" type="ORF">PR002_g11582</name>
    <name evidence="4" type="ORF">PR003_g12209</name>
</gene>
<evidence type="ECO:0000256" key="1">
    <source>
        <dbReference type="SAM" id="SignalP"/>
    </source>
</evidence>
<dbReference type="AlphaFoldDB" id="A0A6A3MLP8"/>
<evidence type="ECO:0000313" key="3">
    <source>
        <dbReference type="EMBL" id="KAE9029654.1"/>
    </source>
</evidence>
<proteinExistence type="predicted"/>
<evidence type="ECO:0000313" key="6">
    <source>
        <dbReference type="Proteomes" id="UP000434957"/>
    </source>
</evidence>
<sequence>MFKPRLMLLFALSLLVSIDAIAAPTARSAVKLPALSGKSGKRSLRGFMTSDETATEERGTAEVTQKLKQTFLIWAHAVKCQISYIPASSESYFRHYAILELLRLSLSSVC</sequence>
<keyword evidence="6" id="KW-1185">Reference proteome</keyword>
<evidence type="ECO:0000313" key="2">
    <source>
        <dbReference type="EMBL" id="KAE9023926.1"/>
    </source>
</evidence>
<dbReference type="EMBL" id="QXFU01000699">
    <property type="protein sequence ID" value="KAE9023926.1"/>
    <property type="molecule type" value="Genomic_DNA"/>
</dbReference>
<feature type="signal peptide" evidence="1">
    <location>
        <begin position="1"/>
        <end position="22"/>
    </location>
</feature>
<evidence type="ECO:0000313" key="4">
    <source>
        <dbReference type="EMBL" id="KAE9337009.1"/>
    </source>
</evidence>
<evidence type="ECO:0000313" key="5">
    <source>
        <dbReference type="Proteomes" id="UP000429607"/>
    </source>
</evidence>
<reference evidence="5 7" key="1">
    <citation type="submission" date="2018-09" db="EMBL/GenBank/DDBJ databases">
        <title>Genomic investigation of the strawberry pathogen Phytophthora fragariae indicates pathogenicity is determined by transcriptional variation in three key races.</title>
        <authorList>
            <person name="Adams T.M."/>
            <person name="Armitage A.D."/>
            <person name="Sobczyk M.K."/>
            <person name="Bates H.J."/>
            <person name="Dunwell J.M."/>
            <person name="Nellist C.F."/>
            <person name="Harrison R.J."/>
        </authorList>
    </citation>
    <scope>NUCLEOTIDE SEQUENCE [LARGE SCALE GENOMIC DNA]</scope>
    <source>
        <strain evidence="3 5">SCRP249</strain>
        <strain evidence="2 7">SCRP324</strain>
        <strain evidence="4 6">SCRP333</strain>
    </source>
</reference>